<dbReference type="EMBL" id="JAUTIX010000002">
    <property type="protein sequence ID" value="MDP0397523.1"/>
    <property type="molecule type" value="Genomic_DNA"/>
</dbReference>
<dbReference type="InterPro" id="IPR017853">
    <property type="entry name" value="GH"/>
</dbReference>
<accession>A0AA90SKT3</accession>
<evidence type="ECO:0000256" key="1">
    <source>
        <dbReference type="SAM" id="MobiDB-lite"/>
    </source>
</evidence>
<dbReference type="Pfam" id="PF00128">
    <property type="entry name" value="Alpha-amylase"/>
    <property type="match status" value="1"/>
</dbReference>
<dbReference type="InterPro" id="IPR012767">
    <property type="entry name" value="Trehalose_TreY"/>
</dbReference>
<dbReference type="Gene3D" id="3.20.20.80">
    <property type="entry name" value="Glycosidases"/>
    <property type="match status" value="1"/>
</dbReference>
<evidence type="ECO:0000313" key="3">
    <source>
        <dbReference type="EMBL" id="MDP0397523.1"/>
    </source>
</evidence>
<proteinExistence type="predicted"/>
<dbReference type="InterPro" id="IPR006047">
    <property type="entry name" value="GH13_cat_dom"/>
</dbReference>
<dbReference type="InterPro" id="IPR013797">
    <property type="entry name" value="Maltooligo_trehalose_synth_4"/>
</dbReference>
<dbReference type="Gene3D" id="1.10.10.470">
    <property type="entry name" value="Maltooligosyl trehalose synthase, domain 4"/>
    <property type="match status" value="1"/>
</dbReference>
<dbReference type="SMART" id="SM00642">
    <property type="entry name" value="Aamy"/>
    <property type="match status" value="1"/>
</dbReference>
<evidence type="ECO:0000259" key="2">
    <source>
        <dbReference type="SMART" id="SM00642"/>
    </source>
</evidence>
<dbReference type="PANTHER" id="PTHR10357:SF216">
    <property type="entry name" value="MALTOOLIGOSYL TREHALOSE SYNTHASE-RELATED"/>
    <property type="match status" value="1"/>
</dbReference>
<dbReference type="Gene3D" id="1.10.150.200">
    <property type="entry name" value="Maltooligosyl trehalose synthase, domain 3"/>
    <property type="match status" value="1"/>
</dbReference>
<evidence type="ECO:0000313" key="4">
    <source>
        <dbReference type="Proteomes" id="UP001178281"/>
    </source>
</evidence>
<dbReference type="Proteomes" id="UP001178281">
    <property type="component" value="Unassembled WGS sequence"/>
</dbReference>
<dbReference type="CDD" id="cd11336">
    <property type="entry name" value="AmyAc_MTSase"/>
    <property type="match status" value="1"/>
</dbReference>
<dbReference type="RefSeq" id="WP_305110701.1">
    <property type="nucleotide sequence ID" value="NZ_JAUTIX010000002.1"/>
</dbReference>
<name>A0AA90SKT3_9ACTN</name>
<dbReference type="GO" id="GO:0030980">
    <property type="term" value="P:alpha-glucan catabolic process"/>
    <property type="evidence" value="ECO:0007669"/>
    <property type="project" value="TreeGrafter"/>
</dbReference>
<dbReference type="AlphaFoldDB" id="A0AA90SKT3"/>
<sequence>MRAPTGLGPAGRPVGATYRLQLGPGFTFADAATRVPYLADLGVTHLYLSPVLEAVAGSTHGYDVTDPTRVRAELGGRAGLDALADTAHRAGLGLVIDIVPNHLGVGRPEQNPWWWDVLRYGPRSRFADVFDIDWSADNGAGGRLALPVLARDDEAPAVTVDRTGPHPVLRYHDRIFPVGPDPGGAGAEIAAAQHYRLIPWNHATRTYRRFLAIDELAALRVEDHEVFAATHREIGSWFTDGIADGVRVDHPDGLTDPAGYLRRLRALTGPDAWIVIEKVLPPGQSLDRALPVAGTTGYEALRELAHALVDPAGEGPLSRLHERHTGNDGAARTDSPEHRAIRADLAAHDFRPDVERLARTVRRETGATLPRRALDEAVLAVLNDSPADDAAIRTVRRAASLGAETATGLTRLADALTAKSVEDTLYYRAARLIALQEVGGAPWEFGPDDPHPALAHRAAHWPAAMTTLSTHDTKRGEDVRARIGVLSQCPALWADRLERWSAMVPAPPEPALGLLLWQTLFGVWPEDGAVTGALRSRLHGYTEKAMREARSGTSWTAPDEAFESAAHTFLDAVLDGPVAAELTGLVHEIGRHGRADALAQKAIQLLGPGVPDVYQGTERWDDSLVDPDNRRPVDWEALRTGEHQKQHLVRTALRLRRERPRSFVGGSYAPLRGTGPGADHLLGFGRGPREGDLDVLVLASRRTLVLARSGGWRETRVALPPGRWTDRLTGAVHAGRMDLHVLDIEHPVALLVRD</sequence>
<protein>
    <submittedName>
        <fullName evidence="3">Malto-oligosyltrehalose synthase</fullName>
    </submittedName>
</protein>
<feature type="region of interest" description="Disordered" evidence="1">
    <location>
        <begin position="313"/>
        <end position="335"/>
    </location>
</feature>
<dbReference type="SUPFAM" id="SSF51445">
    <property type="entry name" value="(Trans)glycosidases"/>
    <property type="match status" value="1"/>
</dbReference>
<organism evidence="3 4">
    <name type="scientific">Tsukamurella strandjordii</name>
    <dbReference type="NCBI Taxonomy" id="147577"/>
    <lineage>
        <taxon>Bacteria</taxon>
        <taxon>Bacillati</taxon>
        <taxon>Actinomycetota</taxon>
        <taxon>Actinomycetes</taxon>
        <taxon>Mycobacteriales</taxon>
        <taxon>Tsukamurellaceae</taxon>
        <taxon>Tsukamurella</taxon>
    </lineage>
</organism>
<dbReference type="PANTHER" id="PTHR10357">
    <property type="entry name" value="ALPHA-AMYLASE FAMILY MEMBER"/>
    <property type="match status" value="1"/>
</dbReference>
<comment type="caution">
    <text evidence="3">The sequence shown here is derived from an EMBL/GenBank/DDBJ whole genome shotgun (WGS) entry which is preliminary data.</text>
</comment>
<reference evidence="3" key="1">
    <citation type="submission" date="2023-08" db="EMBL/GenBank/DDBJ databases">
        <title>The draft genome of Tsukamurella strandjordii strain 050030.</title>
        <authorList>
            <person name="Zhao F."/>
            <person name="Feng Y."/>
            <person name="Zong Z."/>
        </authorList>
    </citation>
    <scope>NUCLEOTIDE SEQUENCE</scope>
    <source>
        <strain evidence="3">050030</strain>
    </source>
</reference>
<keyword evidence="4" id="KW-1185">Reference proteome</keyword>
<dbReference type="GO" id="GO:0005992">
    <property type="term" value="P:trehalose biosynthetic process"/>
    <property type="evidence" value="ECO:0007669"/>
    <property type="project" value="TreeGrafter"/>
</dbReference>
<dbReference type="GO" id="GO:0047470">
    <property type="term" value="F:(1,4)-alpha-D-glucan 1-alpha-D-glucosylmutase activity"/>
    <property type="evidence" value="ECO:0007669"/>
    <property type="project" value="TreeGrafter"/>
</dbReference>
<dbReference type="Gene3D" id="3.30.1590.10">
    <property type="entry name" value="Maltooligosyl trehalose synthase, domain 2"/>
    <property type="match status" value="1"/>
</dbReference>
<gene>
    <name evidence="3" type="ORF">Q7X28_06245</name>
</gene>
<feature type="domain" description="Glycosyl hydrolase family 13 catalytic" evidence="2">
    <location>
        <begin position="28"/>
        <end position="654"/>
    </location>
</feature>